<sequence>MDWLAVIMNIVNRVPIERVLFRPPDHTKALEDFAKSLPHTESPKEAPLEQKTTVTTKTPEKVAQAVS</sequence>
<feature type="region of interest" description="Disordered" evidence="1">
    <location>
        <begin position="36"/>
        <end position="67"/>
    </location>
</feature>
<reference evidence="2" key="1">
    <citation type="journal article" date="2014" name="Front. Microbiol.">
        <title>High frequency of phylogenetically diverse reductive dehalogenase-homologous genes in deep subseafloor sedimentary metagenomes.</title>
        <authorList>
            <person name="Kawai M."/>
            <person name="Futagami T."/>
            <person name="Toyoda A."/>
            <person name="Takaki Y."/>
            <person name="Nishi S."/>
            <person name="Hori S."/>
            <person name="Arai W."/>
            <person name="Tsubouchi T."/>
            <person name="Morono Y."/>
            <person name="Uchiyama I."/>
            <person name="Ito T."/>
            <person name="Fujiyama A."/>
            <person name="Inagaki F."/>
            <person name="Takami H."/>
        </authorList>
    </citation>
    <scope>NUCLEOTIDE SEQUENCE</scope>
    <source>
        <strain evidence="2">Expedition CK06-06</strain>
    </source>
</reference>
<evidence type="ECO:0000313" key="2">
    <source>
        <dbReference type="EMBL" id="GAI46860.1"/>
    </source>
</evidence>
<accession>X1Q714</accession>
<protein>
    <submittedName>
        <fullName evidence="2">Uncharacterized protein</fullName>
    </submittedName>
</protein>
<comment type="caution">
    <text evidence="2">The sequence shown here is derived from an EMBL/GenBank/DDBJ whole genome shotgun (WGS) entry which is preliminary data.</text>
</comment>
<dbReference type="EMBL" id="BARV01040879">
    <property type="protein sequence ID" value="GAI46860.1"/>
    <property type="molecule type" value="Genomic_DNA"/>
</dbReference>
<evidence type="ECO:0000256" key="1">
    <source>
        <dbReference type="SAM" id="MobiDB-lite"/>
    </source>
</evidence>
<dbReference type="AlphaFoldDB" id="X1Q714"/>
<gene>
    <name evidence="2" type="ORF">S06H3_62125</name>
</gene>
<proteinExistence type="predicted"/>
<feature type="non-terminal residue" evidence="2">
    <location>
        <position position="67"/>
    </location>
</feature>
<name>X1Q714_9ZZZZ</name>
<organism evidence="2">
    <name type="scientific">marine sediment metagenome</name>
    <dbReference type="NCBI Taxonomy" id="412755"/>
    <lineage>
        <taxon>unclassified sequences</taxon>
        <taxon>metagenomes</taxon>
        <taxon>ecological metagenomes</taxon>
    </lineage>
</organism>